<gene>
    <name evidence="2" type="ordered locus">Achl_4112</name>
</gene>
<feature type="transmembrane region" description="Helical" evidence="1">
    <location>
        <begin position="95"/>
        <end position="114"/>
    </location>
</feature>
<proteinExistence type="predicted"/>
<organism evidence="2 3">
    <name type="scientific">Pseudarthrobacter chlorophenolicus (strain ATCC 700700 / DSM 12829 / CIP 107037 / JCM 12360 / KCTC 9906 / NCIMB 13794 / A6)</name>
    <name type="common">Arthrobacter chlorophenolicus</name>
    <dbReference type="NCBI Taxonomy" id="452863"/>
    <lineage>
        <taxon>Bacteria</taxon>
        <taxon>Bacillati</taxon>
        <taxon>Actinomycetota</taxon>
        <taxon>Actinomycetes</taxon>
        <taxon>Micrococcales</taxon>
        <taxon>Micrococcaceae</taxon>
        <taxon>Pseudarthrobacter</taxon>
    </lineage>
</organism>
<feature type="transmembrane region" description="Helical" evidence="1">
    <location>
        <begin position="126"/>
        <end position="151"/>
    </location>
</feature>
<dbReference type="RefSeq" id="WP_012623080.1">
    <property type="nucleotide sequence ID" value="NC_011879.1"/>
</dbReference>
<dbReference type="AlphaFoldDB" id="B8HI16"/>
<sequence>MTDTPLIVVHAVAAGYALLFGAFQLLRRTRGGALHRIIGRVWVAAIYVVVLTSFGIRTLNGGFSWLHGLSILTFITVTVGLAAAMKRNIPPHKSFMLGSYFGVLGAFIGVIAVPERRIPQMALHDLPLLSLWVAALVLTAGFAITGTAGLVSRKPENARTHII</sequence>
<feature type="transmembrane region" description="Helical" evidence="1">
    <location>
        <begin position="6"/>
        <end position="25"/>
    </location>
</feature>
<dbReference type="KEGG" id="ach:Achl_4112"/>
<geneLocation type="plasmid" evidence="2 3">
    <name>pACHL01</name>
</geneLocation>
<keyword evidence="1" id="KW-0812">Transmembrane</keyword>
<accession>B8HI16</accession>
<keyword evidence="3" id="KW-1185">Reference proteome</keyword>
<dbReference type="Pfam" id="PF10067">
    <property type="entry name" value="DUF2306"/>
    <property type="match status" value="1"/>
</dbReference>
<evidence type="ECO:0000313" key="2">
    <source>
        <dbReference type="EMBL" id="ACL42063.1"/>
    </source>
</evidence>
<dbReference type="Proteomes" id="UP000002505">
    <property type="component" value="Plasmid pACHL01"/>
</dbReference>
<keyword evidence="1" id="KW-0472">Membrane</keyword>
<feature type="transmembrane region" description="Helical" evidence="1">
    <location>
        <begin position="62"/>
        <end position="83"/>
    </location>
</feature>
<keyword evidence="2" id="KW-0614">Plasmid</keyword>
<protein>
    <submittedName>
        <fullName evidence="2">Integral membrane protein</fullName>
    </submittedName>
</protein>
<dbReference type="OrthoDB" id="3749011at2"/>
<dbReference type="HOGENOM" id="CLU_124879_1_0_11"/>
<evidence type="ECO:0000256" key="1">
    <source>
        <dbReference type="SAM" id="Phobius"/>
    </source>
</evidence>
<name>B8HI16_PSECP</name>
<dbReference type="EMBL" id="CP001342">
    <property type="protein sequence ID" value="ACL42063.1"/>
    <property type="molecule type" value="Genomic_DNA"/>
</dbReference>
<dbReference type="InterPro" id="IPR018750">
    <property type="entry name" value="DUF2306_membrane"/>
</dbReference>
<feature type="transmembrane region" description="Helical" evidence="1">
    <location>
        <begin position="37"/>
        <end position="56"/>
    </location>
</feature>
<keyword evidence="1" id="KW-1133">Transmembrane helix</keyword>
<reference evidence="2" key="1">
    <citation type="submission" date="2009-01" db="EMBL/GenBank/DDBJ databases">
        <title>Complete sequence of plasmid1 of Arthrobacter chlorophenolicus A6.</title>
        <authorList>
            <consortium name="US DOE Joint Genome Institute"/>
            <person name="Lucas S."/>
            <person name="Copeland A."/>
            <person name="Lapidus A."/>
            <person name="Glavina del Rio T."/>
            <person name="Tice H."/>
            <person name="Bruce D."/>
            <person name="Goodwin L."/>
            <person name="Pitluck S."/>
            <person name="Goltsman E."/>
            <person name="Clum A."/>
            <person name="Larimer F."/>
            <person name="Land M."/>
            <person name="Hauser L."/>
            <person name="Kyrpides N."/>
            <person name="Mikhailova N."/>
            <person name="Jansson J."/>
            <person name="Richardson P."/>
        </authorList>
    </citation>
    <scope>NUCLEOTIDE SEQUENCE [LARGE SCALE GENOMIC DNA]</scope>
    <source>
        <strain evidence="2">A6</strain>
        <plasmid evidence="2">pACHL01</plasmid>
    </source>
</reference>
<evidence type="ECO:0000313" key="3">
    <source>
        <dbReference type="Proteomes" id="UP000002505"/>
    </source>
</evidence>